<proteinExistence type="predicted"/>
<dbReference type="RefSeq" id="WP_367408381.1">
    <property type="nucleotide sequence ID" value="NZ_JARNBH010000042.1"/>
</dbReference>
<evidence type="ECO:0000256" key="1">
    <source>
        <dbReference type="SAM" id="Phobius"/>
    </source>
</evidence>
<dbReference type="AlphaFoldDB" id="A0AAW9NPH9"/>
<keyword evidence="1" id="KW-0812">Transmembrane</keyword>
<accession>A0AAW9NPH9</accession>
<keyword evidence="1" id="KW-1133">Transmembrane helix</keyword>
<reference evidence="2 3" key="1">
    <citation type="submission" date="2023-03" db="EMBL/GenBank/DDBJ databases">
        <title>Bacillus Genome Sequencing.</title>
        <authorList>
            <person name="Dunlap C."/>
        </authorList>
    </citation>
    <scope>NUCLEOTIDE SEQUENCE [LARGE SCALE GENOMIC DNA]</scope>
    <source>
        <strain evidence="2 3">B-41290</strain>
    </source>
</reference>
<comment type="caution">
    <text evidence="2">The sequence shown here is derived from an EMBL/GenBank/DDBJ whole genome shotgun (WGS) entry which is preliminary data.</text>
</comment>
<name>A0AAW9NPH9_9BACI</name>
<evidence type="ECO:0000313" key="3">
    <source>
        <dbReference type="Proteomes" id="UP001307168"/>
    </source>
</evidence>
<sequence length="83" mass="9633">MTKRREYPPLMRFKQPEVADPNRYATDYVRPIAPKTKKVVKVVKKERVYRDMDIVNAFAMGLGLASILFVFFILWLVPAGSWG</sequence>
<dbReference type="EMBL" id="JARNBH010000042">
    <property type="protein sequence ID" value="MEC0276840.1"/>
    <property type="molecule type" value="Genomic_DNA"/>
</dbReference>
<dbReference type="Proteomes" id="UP001307168">
    <property type="component" value="Unassembled WGS sequence"/>
</dbReference>
<gene>
    <name evidence="2" type="ORF">P4706_28020</name>
</gene>
<feature type="transmembrane region" description="Helical" evidence="1">
    <location>
        <begin position="54"/>
        <end position="77"/>
    </location>
</feature>
<evidence type="ECO:0000313" key="2">
    <source>
        <dbReference type="EMBL" id="MEC0276840.1"/>
    </source>
</evidence>
<keyword evidence="1" id="KW-0472">Membrane</keyword>
<keyword evidence="3" id="KW-1185">Reference proteome</keyword>
<protein>
    <submittedName>
        <fullName evidence="2">Uncharacterized protein</fullName>
    </submittedName>
</protein>
<organism evidence="2 3">
    <name type="scientific">Peribacillus castrilensis</name>
    <dbReference type="NCBI Taxonomy" id="2897690"/>
    <lineage>
        <taxon>Bacteria</taxon>
        <taxon>Bacillati</taxon>
        <taxon>Bacillota</taxon>
        <taxon>Bacilli</taxon>
        <taxon>Bacillales</taxon>
        <taxon>Bacillaceae</taxon>
        <taxon>Peribacillus</taxon>
    </lineage>
</organism>